<feature type="transmembrane region" description="Helical" evidence="7">
    <location>
        <begin position="169"/>
        <end position="188"/>
    </location>
</feature>
<keyword evidence="6 7" id="KW-0472">Membrane</keyword>
<evidence type="ECO:0000256" key="4">
    <source>
        <dbReference type="ARBA" id="ARBA00022692"/>
    </source>
</evidence>
<dbReference type="EMBL" id="JFKA01000008">
    <property type="protein sequence ID" value="OSQ37001.1"/>
    <property type="molecule type" value="Genomic_DNA"/>
</dbReference>
<feature type="transmembrane region" description="Helical" evidence="7">
    <location>
        <begin position="49"/>
        <end position="71"/>
    </location>
</feature>
<dbReference type="GO" id="GO:0022857">
    <property type="term" value="F:transmembrane transporter activity"/>
    <property type="evidence" value="ECO:0007669"/>
    <property type="project" value="InterPro"/>
</dbReference>
<feature type="transmembrane region" description="Helical" evidence="7">
    <location>
        <begin position="366"/>
        <end position="387"/>
    </location>
</feature>
<gene>
    <name evidence="8" type="ORF">TMES_16265</name>
</gene>
<feature type="transmembrane region" description="Helical" evidence="7">
    <location>
        <begin position="278"/>
        <end position="298"/>
    </location>
</feature>
<feature type="transmembrane region" description="Helical" evidence="7">
    <location>
        <begin position="224"/>
        <end position="247"/>
    </location>
</feature>
<evidence type="ECO:0000313" key="8">
    <source>
        <dbReference type="EMBL" id="OSQ37001.1"/>
    </source>
</evidence>
<sequence length="401" mass="41690">MSTPSPVTVADAPHPTVRWFLSLVLMTFLAASAAPTPMYHLYQQSWHFSATMLTLIFAVYPFTLLITLLVLGSLSDHVGRKPVIFAALILEILSMALFIKADGVDGLLFARVIQGLATGIATSVLAAALFDSDHHKGPLANSISPLIGLAAGGLLSSILVEYAPMPLHLTYWGMAGLMAVQALMVWGLPETAKRQPGALKSLHPRIAVPVAARRAMLEIAPANIAAWALGGFTLSLAPSLITAATGLTSSLNGGIAVAVLTLAGAVSVVTLRTKNAAAVLRLGTATQACGVAVFLVAINSGQLWLFFLGFLIAGAGFGGSFLGSVRTLVPLAAPHQRAGLMSAFYVMSYLAFSVPALLAGTMVRKVGLITTANGYGMILIALAAVALTGQIRRRNAACPVK</sequence>
<feature type="transmembrane region" description="Helical" evidence="7">
    <location>
        <begin position="107"/>
        <end position="130"/>
    </location>
</feature>
<evidence type="ECO:0000256" key="1">
    <source>
        <dbReference type="ARBA" id="ARBA00004651"/>
    </source>
</evidence>
<evidence type="ECO:0000256" key="2">
    <source>
        <dbReference type="ARBA" id="ARBA00022448"/>
    </source>
</evidence>
<dbReference type="InterPro" id="IPR036259">
    <property type="entry name" value="MFS_trans_sf"/>
</dbReference>
<dbReference type="PANTHER" id="PTHR23517:SF13">
    <property type="entry name" value="MAJOR FACILITATOR SUPERFAMILY MFS_1"/>
    <property type="match status" value="1"/>
</dbReference>
<dbReference type="InterPro" id="IPR050171">
    <property type="entry name" value="MFS_Transporters"/>
</dbReference>
<feature type="transmembrane region" description="Helical" evidence="7">
    <location>
        <begin position="253"/>
        <end position="271"/>
    </location>
</feature>
<dbReference type="RefSeq" id="WP_085584464.1">
    <property type="nucleotide sequence ID" value="NZ_JFKA01000008.1"/>
</dbReference>
<accession>A0A1Y2KZ83</accession>
<feature type="transmembrane region" description="Helical" evidence="7">
    <location>
        <begin position="83"/>
        <end position="101"/>
    </location>
</feature>
<evidence type="ECO:0000256" key="5">
    <source>
        <dbReference type="ARBA" id="ARBA00022989"/>
    </source>
</evidence>
<dbReference type="Pfam" id="PF07690">
    <property type="entry name" value="MFS_1"/>
    <property type="match status" value="1"/>
</dbReference>
<reference evidence="8 9" key="1">
    <citation type="submission" date="2014-03" db="EMBL/GenBank/DDBJ databases">
        <title>The draft genome sequence of Thalassospira mesophila JCM 18969.</title>
        <authorList>
            <person name="Lai Q."/>
            <person name="Shao Z."/>
        </authorList>
    </citation>
    <scope>NUCLEOTIDE SEQUENCE [LARGE SCALE GENOMIC DNA]</scope>
    <source>
        <strain evidence="8 9">JCM 18969</strain>
    </source>
</reference>
<name>A0A1Y2KZ83_9PROT</name>
<comment type="subcellular location">
    <subcellularLocation>
        <location evidence="1">Cell membrane</location>
        <topology evidence="1">Multi-pass membrane protein</topology>
    </subcellularLocation>
</comment>
<dbReference type="SUPFAM" id="SSF103473">
    <property type="entry name" value="MFS general substrate transporter"/>
    <property type="match status" value="1"/>
</dbReference>
<dbReference type="AlphaFoldDB" id="A0A1Y2KZ83"/>
<feature type="transmembrane region" description="Helical" evidence="7">
    <location>
        <begin position="304"/>
        <end position="328"/>
    </location>
</feature>
<evidence type="ECO:0000256" key="3">
    <source>
        <dbReference type="ARBA" id="ARBA00022475"/>
    </source>
</evidence>
<protein>
    <submittedName>
        <fullName evidence="8">MFS transporter</fullName>
    </submittedName>
</protein>
<evidence type="ECO:0000256" key="6">
    <source>
        <dbReference type="ARBA" id="ARBA00023136"/>
    </source>
</evidence>
<evidence type="ECO:0000313" key="9">
    <source>
        <dbReference type="Proteomes" id="UP000193391"/>
    </source>
</evidence>
<proteinExistence type="predicted"/>
<feature type="transmembrane region" description="Helical" evidence="7">
    <location>
        <begin position="340"/>
        <end position="360"/>
    </location>
</feature>
<dbReference type="InterPro" id="IPR011701">
    <property type="entry name" value="MFS"/>
</dbReference>
<keyword evidence="5 7" id="KW-1133">Transmembrane helix</keyword>
<keyword evidence="2" id="KW-0813">Transport</keyword>
<dbReference type="OrthoDB" id="7283458at2"/>
<dbReference type="STRING" id="1293891.TMES_16265"/>
<dbReference type="Gene3D" id="1.20.1250.20">
    <property type="entry name" value="MFS general substrate transporter like domains"/>
    <property type="match status" value="1"/>
</dbReference>
<keyword evidence="4 7" id="KW-0812">Transmembrane</keyword>
<keyword evidence="9" id="KW-1185">Reference proteome</keyword>
<dbReference type="Proteomes" id="UP000193391">
    <property type="component" value="Unassembled WGS sequence"/>
</dbReference>
<dbReference type="GO" id="GO:0005886">
    <property type="term" value="C:plasma membrane"/>
    <property type="evidence" value="ECO:0007669"/>
    <property type="project" value="UniProtKB-SubCell"/>
</dbReference>
<feature type="transmembrane region" description="Helical" evidence="7">
    <location>
        <begin position="142"/>
        <end position="163"/>
    </location>
</feature>
<organism evidence="8 9">
    <name type="scientific">Thalassospira mesophila</name>
    <dbReference type="NCBI Taxonomy" id="1293891"/>
    <lineage>
        <taxon>Bacteria</taxon>
        <taxon>Pseudomonadati</taxon>
        <taxon>Pseudomonadota</taxon>
        <taxon>Alphaproteobacteria</taxon>
        <taxon>Rhodospirillales</taxon>
        <taxon>Thalassospiraceae</taxon>
        <taxon>Thalassospira</taxon>
    </lineage>
</organism>
<comment type="caution">
    <text evidence="8">The sequence shown here is derived from an EMBL/GenBank/DDBJ whole genome shotgun (WGS) entry which is preliminary data.</text>
</comment>
<keyword evidence="3" id="KW-1003">Cell membrane</keyword>
<evidence type="ECO:0000256" key="7">
    <source>
        <dbReference type="SAM" id="Phobius"/>
    </source>
</evidence>
<dbReference type="PANTHER" id="PTHR23517">
    <property type="entry name" value="RESISTANCE PROTEIN MDTM, PUTATIVE-RELATED-RELATED"/>
    <property type="match status" value="1"/>
</dbReference>